<evidence type="ECO:0000313" key="3">
    <source>
        <dbReference type="Proteomes" id="UP000050761"/>
    </source>
</evidence>
<reference evidence="2 3" key="1">
    <citation type="submission" date="2018-11" db="EMBL/GenBank/DDBJ databases">
        <authorList>
            <consortium name="Pathogen Informatics"/>
        </authorList>
    </citation>
    <scope>NUCLEOTIDE SEQUENCE [LARGE SCALE GENOMIC DNA]</scope>
</reference>
<feature type="region of interest" description="Disordered" evidence="1">
    <location>
        <begin position="184"/>
        <end position="283"/>
    </location>
</feature>
<dbReference type="Proteomes" id="UP000050761">
    <property type="component" value="Unassembled WGS sequence"/>
</dbReference>
<sequence>MESFDVTSLYINVSKGDTMQAVHEILVEYEVQLALFGLDIAQIMVLIDECLQCNIMKWSNQYCRQIPQLPVKELFSSFMYVLAGLVRLPFAGPSLLFLFMLAELQTYQQPLLNAFCHFRRPNRKTRKADDTSIPEVSKDGADLVMTSRESDVVESEVSVAVAGSVSSFKVRKLALASTLRKRRSNVHIVSSTSTRSDREGHLLMEANSIKRERRDMSSNEVEDDSNSSSQVDSDEEAQRDDSVSQTSEPDAGATNDSGSKTREESSGGASYCDKRQESAHRGG</sequence>
<reference evidence="4" key="2">
    <citation type="submission" date="2019-09" db="UniProtKB">
        <authorList>
            <consortium name="WormBaseParasite"/>
        </authorList>
    </citation>
    <scope>IDENTIFICATION</scope>
</reference>
<accession>A0A3P7XDV5</accession>
<dbReference type="EMBL" id="UZAH01025896">
    <property type="protein sequence ID" value="VDO72370.1"/>
    <property type="molecule type" value="Genomic_DNA"/>
</dbReference>
<feature type="compositionally biased region" description="Basic and acidic residues" evidence="1">
    <location>
        <begin position="195"/>
        <end position="217"/>
    </location>
</feature>
<dbReference type="WBParaSite" id="HPBE_0000745901-mRNA-1">
    <property type="protein sequence ID" value="HPBE_0000745901-mRNA-1"/>
    <property type="gene ID" value="HPBE_0000745901"/>
</dbReference>
<evidence type="ECO:0000313" key="4">
    <source>
        <dbReference type="WBParaSite" id="HPBE_0000745901-mRNA-1"/>
    </source>
</evidence>
<accession>A0A183FK35</accession>
<dbReference type="AlphaFoldDB" id="A0A183FK35"/>
<organism evidence="3 4">
    <name type="scientific">Heligmosomoides polygyrus</name>
    <name type="common">Parasitic roundworm</name>
    <dbReference type="NCBI Taxonomy" id="6339"/>
    <lineage>
        <taxon>Eukaryota</taxon>
        <taxon>Metazoa</taxon>
        <taxon>Ecdysozoa</taxon>
        <taxon>Nematoda</taxon>
        <taxon>Chromadorea</taxon>
        <taxon>Rhabditida</taxon>
        <taxon>Rhabditina</taxon>
        <taxon>Rhabditomorpha</taxon>
        <taxon>Strongyloidea</taxon>
        <taxon>Heligmosomidae</taxon>
        <taxon>Heligmosomoides</taxon>
    </lineage>
</organism>
<protein>
    <submittedName>
        <fullName evidence="4">Reverse transcriptase domain-containing protein</fullName>
    </submittedName>
</protein>
<evidence type="ECO:0000313" key="2">
    <source>
        <dbReference type="EMBL" id="VDO72370.1"/>
    </source>
</evidence>
<evidence type="ECO:0000256" key="1">
    <source>
        <dbReference type="SAM" id="MobiDB-lite"/>
    </source>
</evidence>
<feature type="compositionally biased region" description="Polar residues" evidence="1">
    <location>
        <begin position="243"/>
        <end position="258"/>
    </location>
</feature>
<name>A0A183FK35_HELPZ</name>
<proteinExistence type="predicted"/>
<dbReference type="OrthoDB" id="5862033at2759"/>
<keyword evidence="3" id="KW-1185">Reference proteome</keyword>
<gene>
    <name evidence="2" type="ORF">HPBE_LOCUS7460</name>
</gene>
<feature type="compositionally biased region" description="Basic and acidic residues" evidence="1">
    <location>
        <begin position="272"/>
        <end position="283"/>
    </location>
</feature>